<evidence type="ECO:0000313" key="4">
    <source>
        <dbReference type="Proteomes" id="UP001221898"/>
    </source>
</evidence>
<dbReference type="PROSITE" id="PS50003">
    <property type="entry name" value="PH_DOMAIN"/>
    <property type="match status" value="1"/>
</dbReference>
<proteinExistence type="predicted"/>
<dbReference type="AlphaFoldDB" id="A0AAD7RZC0"/>
<evidence type="ECO:0000313" key="3">
    <source>
        <dbReference type="EMBL" id="KAJ8393151.1"/>
    </source>
</evidence>
<evidence type="ECO:0000259" key="2">
    <source>
        <dbReference type="PROSITE" id="PS50003"/>
    </source>
</evidence>
<dbReference type="Gene3D" id="2.30.29.30">
    <property type="entry name" value="Pleckstrin-homology domain (PH domain)/Phosphotyrosine-binding domain (PTB)"/>
    <property type="match status" value="1"/>
</dbReference>
<feature type="compositionally biased region" description="Polar residues" evidence="1">
    <location>
        <begin position="173"/>
        <end position="192"/>
    </location>
</feature>
<gene>
    <name evidence="3" type="ORF">AAFF_G00068340</name>
</gene>
<feature type="compositionally biased region" description="Basic and acidic residues" evidence="1">
    <location>
        <begin position="415"/>
        <end position="434"/>
    </location>
</feature>
<dbReference type="Pfam" id="PF00169">
    <property type="entry name" value="PH"/>
    <property type="match status" value="1"/>
</dbReference>
<dbReference type="InterPro" id="IPR043448">
    <property type="entry name" value="PKHO1/2"/>
</dbReference>
<dbReference type="PANTHER" id="PTHR15871:SF2">
    <property type="entry name" value="PLECKSTRIN HOMOLOGY DOMAIN-CONTAINING FAMILY O MEMBER 2"/>
    <property type="match status" value="1"/>
</dbReference>
<dbReference type="InterPro" id="IPR001849">
    <property type="entry name" value="PH_domain"/>
</dbReference>
<feature type="compositionally biased region" description="Basic and acidic residues" evidence="1">
    <location>
        <begin position="387"/>
        <end position="406"/>
    </location>
</feature>
<feature type="compositionally biased region" description="Pro residues" evidence="1">
    <location>
        <begin position="204"/>
        <end position="224"/>
    </location>
</feature>
<name>A0AAD7RZC0_9TELE</name>
<dbReference type="InterPro" id="IPR011993">
    <property type="entry name" value="PH-like_dom_sf"/>
</dbReference>
<dbReference type="EMBL" id="JAINUG010000140">
    <property type="protein sequence ID" value="KAJ8393151.1"/>
    <property type="molecule type" value="Genomic_DNA"/>
</dbReference>
<dbReference type="SUPFAM" id="SSF50729">
    <property type="entry name" value="PH domain-like"/>
    <property type="match status" value="1"/>
</dbReference>
<feature type="compositionally biased region" description="Basic residues" evidence="1">
    <location>
        <begin position="135"/>
        <end position="152"/>
    </location>
</feature>
<reference evidence="3" key="1">
    <citation type="journal article" date="2023" name="Science">
        <title>Genome structures resolve the early diversification of teleost fishes.</title>
        <authorList>
            <person name="Parey E."/>
            <person name="Louis A."/>
            <person name="Montfort J."/>
            <person name="Bouchez O."/>
            <person name="Roques C."/>
            <person name="Iampietro C."/>
            <person name="Lluch J."/>
            <person name="Castinel A."/>
            <person name="Donnadieu C."/>
            <person name="Desvignes T."/>
            <person name="Floi Bucao C."/>
            <person name="Jouanno E."/>
            <person name="Wen M."/>
            <person name="Mejri S."/>
            <person name="Dirks R."/>
            <person name="Jansen H."/>
            <person name="Henkel C."/>
            <person name="Chen W.J."/>
            <person name="Zahm M."/>
            <person name="Cabau C."/>
            <person name="Klopp C."/>
            <person name="Thompson A.W."/>
            <person name="Robinson-Rechavi M."/>
            <person name="Braasch I."/>
            <person name="Lecointre G."/>
            <person name="Bobe J."/>
            <person name="Postlethwait J.H."/>
            <person name="Berthelot C."/>
            <person name="Roest Crollius H."/>
            <person name="Guiguen Y."/>
        </authorList>
    </citation>
    <scope>NUCLEOTIDE SEQUENCE</scope>
    <source>
        <strain evidence="3">NC1722</strain>
    </source>
</reference>
<dbReference type="PANTHER" id="PTHR15871">
    <property type="entry name" value="PH DOMAIN-CONTAINING PROTEIN"/>
    <property type="match status" value="1"/>
</dbReference>
<keyword evidence="4" id="KW-1185">Reference proteome</keyword>
<protein>
    <recommendedName>
        <fullName evidence="2">PH domain-containing protein</fullName>
    </recommendedName>
</protein>
<feature type="compositionally biased region" description="Low complexity" evidence="1">
    <location>
        <begin position="244"/>
        <end position="259"/>
    </location>
</feature>
<feature type="compositionally biased region" description="Pro residues" evidence="1">
    <location>
        <begin position="260"/>
        <end position="275"/>
    </location>
</feature>
<comment type="caution">
    <text evidence="3">The sequence shown here is derived from an EMBL/GenBank/DDBJ whole genome shotgun (WGS) entry which is preliminary data.</text>
</comment>
<feature type="domain" description="PH" evidence="2">
    <location>
        <begin position="9"/>
        <end position="112"/>
    </location>
</feature>
<dbReference type="SMART" id="SM00233">
    <property type="entry name" value="PH"/>
    <property type="match status" value="1"/>
</dbReference>
<dbReference type="Proteomes" id="UP001221898">
    <property type="component" value="Unassembled WGS sequence"/>
</dbReference>
<sequence>MEDALKGGRPLFSGWVKRSSGKLLRRYRECYLQVEETELLVYKNQDLQTCLERVDLEKYDKCLELRSPFKKKNRLVLIRAPKSASKVHDMKLQVQNAEQKQAWIKALGDAINRAKNKIFDEVRVDESCSLDHVTRSRPRGNHGRRPPTRKHMKEVASSSSDGILRLDLDMVAQTPNGTHGVSEVSGMNTDPTPASELGPSLQEAPPPSQEAPPPSQEVPPPMPPSKRSTPRVPWEEARPMEPASDSVSEPSPQDPSDSAPSPPPPPTHPTAPTPPIHAVEQNLPEHLGPEDHEEAGPSPSDMPITLPEDTPTSEQQGPSPPAPPKKKCLKLPAVSDQSCDRREGSEVNPGSTGTVTPGDGVSGRAGPELANENAAGQSQEAGSRPCTEQEERKSVDSGQRSHEGSDRCPSLEGEVCERDRPAPIPERDGSRPEELQNTQELLRGWGSSDGGEASVGASPEELQNTQELLRGRGSSGGGGASVGVSPEELLMKAAEKLHLAELCLREASALHLCEAPSKDRRTSW</sequence>
<feature type="region of interest" description="Disordered" evidence="1">
    <location>
        <begin position="132"/>
        <end position="484"/>
    </location>
</feature>
<organism evidence="3 4">
    <name type="scientific">Aldrovandia affinis</name>
    <dbReference type="NCBI Taxonomy" id="143900"/>
    <lineage>
        <taxon>Eukaryota</taxon>
        <taxon>Metazoa</taxon>
        <taxon>Chordata</taxon>
        <taxon>Craniata</taxon>
        <taxon>Vertebrata</taxon>
        <taxon>Euteleostomi</taxon>
        <taxon>Actinopterygii</taxon>
        <taxon>Neopterygii</taxon>
        <taxon>Teleostei</taxon>
        <taxon>Notacanthiformes</taxon>
        <taxon>Halosauridae</taxon>
        <taxon>Aldrovandia</taxon>
    </lineage>
</organism>
<evidence type="ECO:0000256" key="1">
    <source>
        <dbReference type="SAM" id="MobiDB-lite"/>
    </source>
</evidence>
<accession>A0AAD7RZC0</accession>
<dbReference type="GO" id="GO:0071888">
    <property type="term" value="P:macrophage apoptotic process"/>
    <property type="evidence" value="ECO:0007669"/>
    <property type="project" value="TreeGrafter"/>
</dbReference>